<dbReference type="PANTHER" id="PTHR11439:SF524">
    <property type="entry name" value="RNA-DIRECTED DNA POLYMERASE, PROTEIN KINASE RLK-PELLE-DLSV FAMILY"/>
    <property type="match status" value="1"/>
</dbReference>
<feature type="compositionally biased region" description="Low complexity" evidence="1">
    <location>
        <begin position="1"/>
        <end position="16"/>
    </location>
</feature>
<gene>
    <name evidence="2" type="ORF">QYE76_001991</name>
</gene>
<evidence type="ECO:0000313" key="3">
    <source>
        <dbReference type="Proteomes" id="UP001231189"/>
    </source>
</evidence>
<keyword evidence="3" id="KW-1185">Reference proteome</keyword>
<feature type="region of interest" description="Disordered" evidence="1">
    <location>
        <begin position="554"/>
        <end position="579"/>
    </location>
</feature>
<feature type="compositionally biased region" description="Low complexity" evidence="1">
    <location>
        <begin position="273"/>
        <end position="298"/>
    </location>
</feature>
<organism evidence="2 3">
    <name type="scientific">Lolium multiflorum</name>
    <name type="common">Italian ryegrass</name>
    <name type="synonym">Lolium perenne subsp. multiflorum</name>
    <dbReference type="NCBI Taxonomy" id="4521"/>
    <lineage>
        <taxon>Eukaryota</taxon>
        <taxon>Viridiplantae</taxon>
        <taxon>Streptophyta</taxon>
        <taxon>Embryophyta</taxon>
        <taxon>Tracheophyta</taxon>
        <taxon>Spermatophyta</taxon>
        <taxon>Magnoliopsida</taxon>
        <taxon>Liliopsida</taxon>
        <taxon>Poales</taxon>
        <taxon>Poaceae</taxon>
        <taxon>BOP clade</taxon>
        <taxon>Pooideae</taxon>
        <taxon>Poodae</taxon>
        <taxon>Poeae</taxon>
        <taxon>Poeae Chloroplast Group 2 (Poeae type)</taxon>
        <taxon>Loliodinae</taxon>
        <taxon>Loliinae</taxon>
        <taxon>Lolium</taxon>
    </lineage>
</organism>
<feature type="region of interest" description="Disordered" evidence="1">
    <location>
        <begin position="1"/>
        <end position="20"/>
    </location>
</feature>
<evidence type="ECO:0000313" key="2">
    <source>
        <dbReference type="EMBL" id="KAK1627676.1"/>
    </source>
</evidence>
<evidence type="ECO:0000256" key="1">
    <source>
        <dbReference type="SAM" id="MobiDB-lite"/>
    </source>
</evidence>
<protein>
    <submittedName>
        <fullName evidence="2">Uncharacterized protein</fullName>
    </submittedName>
</protein>
<proteinExistence type="predicted"/>
<feature type="region of interest" description="Disordered" evidence="1">
    <location>
        <begin position="43"/>
        <end position="79"/>
    </location>
</feature>
<sequence length="881" mass="91732">MDGFFSSGPSDPFDFSRSGSSNPFAGPSVAVIRDIPFADPFVAGFSRGAQTPAPRPTGPPPGSPQPVTRQPAPWPVRPPGPARRLYFWRPTPGLLRGAPARPGLRRPPSSASWDPLLLTALQSVPSAGAYGGGGDWFMDIGASAHMAAHPGAPGTPGAPVARGVSLGRLFIGRLIGRLVARLAARLAARRCGLWAHAHPRTCGRAAAVCPPTGTYVGALSPRAPGPAAQSPCRTTAELLPAADSARAVRRFRPANQRAAASCTVLRRSPPGPARAGPRPAHPPAARAARSAAGQPAPATRCPPDRTGSATGPATAPSPVPTSARAALRDPHWRAAMQEEYDRSYCAAPTPVDTKAKLSASDGSLASDAPFYRSIVGALQYLTLAGAPVRRAAGVLAHACSSGCSLGRGEADSALRLWYHGLRLVIACFALDFDRPRRLLGRGLVGLPGYAPLHQRLLRLPRLVARLLVLQEAAHRVSLSAEAEYRAVANAVAEYTWFRQLLSELSCPVDKATVVFCDNVSAVYLSANPIHHRRTKHIELDIHFVPKSTRYQRTRLGASLPRRSRERPGGNPTAASRSPTSSLPLLAAAGACWRAKPGQHRRRRGPFLSPLGWWWRGQPTSSGGGALAWGAATRWQPPAAGLEVLCTGVEGLEVLLLGAGDGGVRLLPGSGSAQICWVVAVSCVGGRAAAPQAPAFVRLGGSGRELASSLAGVVLGGGEAACGVLAICGRTRGGAVKLMLPGGQGGLRAALWRLLAAGVGGGSGCRVALRFGPELGLPRARRPHVAAMVVTRFPRGGPSWLGFGAPLSCHQLQRTLLPSVLVCPMVMQMAAMGAASSPLRAVAVVVVASSCRLLGSGVGFLVGFFGVRRVLHARAIYGCLCL</sequence>
<dbReference type="EMBL" id="JAUUTY010000005">
    <property type="protein sequence ID" value="KAK1627676.1"/>
    <property type="molecule type" value="Genomic_DNA"/>
</dbReference>
<reference evidence="2" key="1">
    <citation type="submission" date="2023-07" db="EMBL/GenBank/DDBJ databases">
        <title>A chromosome-level genome assembly of Lolium multiflorum.</title>
        <authorList>
            <person name="Chen Y."/>
            <person name="Copetti D."/>
            <person name="Kolliker R."/>
            <person name="Studer B."/>
        </authorList>
    </citation>
    <scope>NUCLEOTIDE SEQUENCE</scope>
    <source>
        <strain evidence="2">02402/16</strain>
        <tissue evidence="2">Leaf</tissue>
    </source>
</reference>
<dbReference type="AlphaFoldDB" id="A0AAD8W073"/>
<feature type="compositionally biased region" description="Low complexity" evidence="1">
    <location>
        <begin position="305"/>
        <end position="325"/>
    </location>
</feature>
<dbReference type="Proteomes" id="UP001231189">
    <property type="component" value="Unassembled WGS sequence"/>
</dbReference>
<feature type="region of interest" description="Disordered" evidence="1">
    <location>
        <begin position="251"/>
        <end position="325"/>
    </location>
</feature>
<dbReference type="CDD" id="cd09272">
    <property type="entry name" value="RNase_HI_RT_Ty1"/>
    <property type="match status" value="1"/>
</dbReference>
<accession>A0AAD8W073</accession>
<feature type="compositionally biased region" description="Pro residues" evidence="1">
    <location>
        <begin position="53"/>
        <end position="64"/>
    </location>
</feature>
<name>A0AAD8W073_LOLMU</name>
<dbReference type="PANTHER" id="PTHR11439">
    <property type="entry name" value="GAG-POL-RELATED RETROTRANSPOSON"/>
    <property type="match status" value="1"/>
</dbReference>
<comment type="caution">
    <text evidence="2">The sequence shown here is derived from an EMBL/GenBank/DDBJ whole genome shotgun (WGS) entry which is preliminary data.</text>
</comment>